<evidence type="ECO:0000256" key="1">
    <source>
        <dbReference type="ARBA" id="ARBA00022801"/>
    </source>
</evidence>
<dbReference type="SUPFAM" id="SSF56317">
    <property type="entry name" value="Carbon-nitrogen hydrolase"/>
    <property type="match status" value="1"/>
</dbReference>
<organism evidence="3 4">
    <name type="scientific">Acidihalobacter prosperus</name>
    <dbReference type="NCBI Taxonomy" id="160660"/>
    <lineage>
        <taxon>Bacteria</taxon>
        <taxon>Pseudomonadati</taxon>
        <taxon>Pseudomonadota</taxon>
        <taxon>Gammaproteobacteria</taxon>
        <taxon>Chromatiales</taxon>
        <taxon>Ectothiorhodospiraceae</taxon>
        <taxon>Acidihalobacter</taxon>
    </lineage>
</organism>
<dbReference type="InterPro" id="IPR050345">
    <property type="entry name" value="Aliph_Amidase/BUP"/>
</dbReference>
<dbReference type="Proteomes" id="UP000029273">
    <property type="component" value="Unassembled WGS sequence"/>
</dbReference>
<gene>
    <name evidence="3" type="ORF">Thpro_021929</name>
</gene>
<evidence type="ECO:0000313" key="4">
    <source>
        <dbReference type="Proteomes" id="UP000029273"/>
    </source>
</evidence>
<dbReference type="RefSeq" id="WP_052064715.1">
    <property type="nucleotide sequence ID" value="NZ_JQSG02000003.1"/>
</dbReference>
<accession>A0A1A6C4V5</accession>
<keyword evidence="1" id="KW-0378">Hydrolase</keyword>
<comment type="caution">
    <text evidence="3">The sequence shown here is derived from an EMBL/GenBank/DDBJ whole genome shotgun (WGS) entry which is preliminary data.</text>
</comment>
<dbReference type="PANTHER" id="PTHR43674:SF2">
    <property type="entry name" value="BETA-UREIDOPROPIONASE"/>
    <property type="match status" value="1"/>
</dbReference>
<dbReference type="AlphaFoldDB" id="A0A1A6C4V5"/>
<dbReference type="InterPro" id="IPR003010">
    <property type="entry name" value="C-N_Hydrolase"/>
</dbReference>
<dbReference type="GO" id="GO:0016811">
    <property type="term" value="F:hydrolase activity, acting on carbon-nitrogen (but not peptide) bonds, in linear amides"/>
    <property type="evidence" value="ECO:0007669"/>
    <property type="project" value="TreeGrafter"/>
</dbReference>
<dbReference type="STRING" id="160660.BJI67_03170"/>
<proteinExistence type="predicted"/>
<reference evidence="3 4" key="1">
    <citation type="journal article" date="2014" name="Genome Announc.">
        <title>Draft Genome Sequence of the Iron-Oxidizing, Acidophilic, and Halotolerant 'Thiobacillus prosperus' Type Strain DSM 5130.</title>
        <authorList>
            <person name="Ossandon F.J."/>
            <person name="Cardenas J.P."/>
            <person name="Corbett M."/>
            <person name="Quatrini R."/>
            <person name="Holmes D.S."/>
            <person name="Watkin E."/>
        </authorList>
    </citation>
    <scope>NUCLEOTIDE SEQUENCE [LARGE SCALE GENOMIC DNA]</scope>
    <source>
        <strain evidence="3 4">DSM 5130</strain>
    </source>
</reference>
<dbReference type="InterPro" id="IPR036526">
    <property type="entry name" value="C-N_Hydrolase_sf"/>
</dbReference>
<dbReference type="EMBL" id="JQSG02000003">
    <property type="protein sequence ID" value="OBS09601.1"/>
    <property type="molecule type" value="Genomic_DNA"/>
</dbReference>
<dbReference type="OrthoDB" id="9811121at2"/>
<dbReference type="PROSITE" id="PS50263">
    <property type="entry name" value="CN_HYDROLASE"/>
    <property type="match status" value="1"/>
</dbReference>
<evidence type="ECO:0000259" key="2">
    <source>
        <dbReference type="PROSITE" id="PS50263"/>
    </source>
</evidence>
<keyword evidence="4" id="KW-1185">Reference proteome</keyword>
<feature type="domain" description="CN hydrolase" evidence="2">
    <location>
        <begin position="2"/>
        <end position="257"/>
    </location>
</feature>
<dbReference type="Pfam" id="PF00795">
    <property type="entry name" value="CN_hydrolase"/>
    <property type="match status" value="1"/>
</dbReference>
<evidence type="ECO:0000313" key="3">
    <source>
        <dbReference type="EMBL" id="OBS09601.1"/>
    </source>
</evidence>
<sequence>MITVGIWQDNGITGSVERNLVIIGTAAEQAREKNVEVLVFPECFLTGYYQAPERVRTVAGEVTDDVLGAIAEVARRTGVALVVGSYEKSPEGIFNAAHFFAPGASRPITYRKRALYGDWEKSVFKRGNGPVLFDYKGIRFGILICFDIEFPELLRETALQHAEIALVPTALMAPHDNVPKLMIPTRAIENGIHVVYANRVGEEGELSFVGLSCIAGPFGPIAAAGQGAELLVESIGGDCGHDAIDYLQALPEIHTQG</sequence>
<dbReference type="PANTHER" id="PTHR43674">
    <property type="entry name" value="NITRILASE C965.09-RELATED"/>
    <property type="match status" value="1"/>
</dbReference>
<protein>
    <submittedName>
        <fullName evidence="3">5-aminopentanamidase</fullName>
    </submittedName>
</protein>
<dbReference type="Gene3D" id="3.60.110.10">
    <property type="entry name" value="Carbon-nitrogen hydrolase"/>
    <property type="match status" value="1"/>
</dbReference>
<name>A0A1A6C4V5_9GAMM</name>